<evidence type="ECO:0000313" key="1">
    <source>
        <dbReference type="EMBL" id="PQP96028.1"/>
    </source>
</evidence>
<keyword evidence="2" id="KW-1185">Reference proteome</keyword>
<proteinExistence type="predicted"/>
<reference evidence="1 2" key="1">
    <citation type="submission" date="2018-02" db="EMBL/GenBank/DDBJ databases">
        <title>Draft genome of wild Prunus yedoensis var. nudiflora.</title>
        <authorList>
            <person name="Baek S."/>
            <person name="Kim J.-H."/>
            <person name="Choi K."/>
            <person name="Kim G.-B."/>
            <person name="Cho A."/>
            <person name="Jang H."/>
            <person name="Shin C.-H."/>
            <person name="Yu H.-J."/>
            <person name="Mun J.-H."/>
        </authorList>
    </citation>
    <scope>NUCLEOTIDE SEQUENCE [LARGE SCALE GENOMIC DNA]</scope>
    <source>
        <strain evidence="2">cv. Jeju island</strain>
        <tissue evidence="1">Leaf</tissue>
    </source>
</reference>
<dbReference type="Proteomes" id="UP000250321">
    <property type="component" value="Unassembled WGS sequence"/>
</dbReference>
<organism evidence="1 2">
    <name type="scientific">Prunus yedoensis var. nudiflora</name>
    <dbReference type="NCBI Taxonomy" id="2094558"/>
    <lineage>
        <taxon>Eukaryota</taxon>
        <taxon>Viridiplantae</taxon>
        <taxon>Streptophyta</taxon>
        <taxon>Embryophyta</taxon>
        <taxon>Tracheophyta</taxon>
        <taxon>Spermatophyta</taxon>
        <taxon>Magnoliopsida</taxon>
        <taxon>eudicotyledons</taxon>
        <taxon>Gunneridae</taxon>
        <taxon>Pentapetalae</taxon>
        <taxon>rosids</taxon>
        <taxon>fabids</taxon>
        <taxon>Rosales</taxon>
        <taxon>Rosaceae</taxon>
        <taxon>Amygdaloideae</taxon>
        <taxon>Amygdaleae</taxon>
        <taxon>Prunus</taxon>
    </lineage>
</organism>
<comment type="caution">
    <text evidence="1">The sequence shown here is derived from an EMBL/GenBank/DDBJ whole genome shotgun (WGS) entry which is preliminary data.</text>
</comment>
<protein>
    <submittedName>
        <fullName evidence="1">Uncharacterized protein</fullName>
    </submittedName>
</protein>
<evidence type="ECO:0000313" key="2">
    <source>
        <dbReference type="Proteomes" id="UP000250321"/>
    </source>
</evidence>
<dbReference type="OrthoDB" id="10493285at2759"/>
<gene>
    <name evidence="1" type="ORF">Pyn_30103</name>
</gene>
<accession>A0A314XU53</accession>
<dbReference type="EMBL" id="PJQY01002151">
    <property type="protein sequence ID" value="PQP96028.1"/>
    <property type="molecule type" value="Genomic_DNA"/>
</dbReference>
<dbReference type="AlphaFoldDB" id="A0A314XU53"/>
<sequence length="112" mass="12622">MDPESLFEERSRISRPLISARAFGREPESVFLAMNNSSKLVHFANELGMDPDKALSERSTVTTFCSNPISGKGPLRKLLDKFRMVLKLGRFRISLGMVPLSKLFDKSMESNL</sequence>
<name>A0A314XU53_PRUYE</name>